<dbReference type="STRING" id="6290.A0A0N4X6R6"/>
<organism evidence="5">
    <name type="scientific">Haemonchus placei</name>
    <name type="common">Barber's pole worm</name>
    <dbReference type="NCBI Taxonomy" id="6290"/>
    <lineage>
        <taxon>Eukaryota</taxon>
        <taxon>Metazoa</taxon>
        <taxon>Ecdysozoa</taxon>
        <taxon>Nematoda</taxon>
        <taxon>Chromadorea</taxon>
        <taxon>Rhabditida</taxon>
        <taxon>Rhabditina</taxon>
        <taxon>Rhabditomorpha</taxon>
        <taxon>Strongyloidea</taxon>
        <taxon>Trichostrongylidae</taxon>
        <taxon>Haemonchus</taxon>
    </lineage>
</organism>
<dbReference type="Proteomes" id="UP000268014">
    <property type="component" value="Unassembled WGS sequence"/>
</dbReference>
<reference evidence="3 4" key="2">
    <citation type="submission" date="2018-11" db="EMBL/GenBank/DDBJ databases">
        <authorList>
            <consortium name="Pathogen Informatics"/>
        </authorList>
    </citation>
    <scope>NUCLEOTIDE SEQUENCE [LARGE SCALE GENOMIC DNA]</scope>
    <source>
        <strain evidence="3 4">MHpl1</strain>
    </source>
</reference>
<dbReference type="InterPro" id="IPR050309">
    <property type="entry name" value="Type-B_Carboxylest/Lipase"/>
</dbReference>
<proteinExistence type="predicted"/>
<evidence type="ECO:0000313" key="3">
    <source>
        <dbReference type="EMBL" id="VDO81101.1"/>
    </source>
</evidence>
<dbReference type="PROSITE" id="PS00941">
    <property type="entry name" value="CARBOXYLESTERASE_B_2"/>
    <property type="match status" value="1"/>
</dbReference>
<protein>
    <submittedName>
        <fullName evidence="5">COesterase domain-containing protein</fullName>
    </submittedName>
</protein>
<feature type="signal peptide" evidence="1">
    <location>
        <begin position="1"/>
        <end position="15"/>
    </location>
</feature>
<dbReference type="WBParaSite" id="HPLM_0002005801-mRNA-1">
    <property type="protein sequence ID" value="HPLM_0002005801-mRNA-1"/>
    <property type="gene ID" value="HPLM_0002005801"/>
</dbReference>
<dbReference type="AlphaFoldDB" id="A0A0N4X6R6"/>
<evidence type="ECO:0000313" key="4">
    <source>
        <dbReference type="Proteomes" id="UP000268014"/>
    </source>
</evidence>
<keyword evidence="1" id="KW-0732">Signal</keyword>
<gene>
    <name evidence="3" type="ORF">HPLM_LOCUS20050</name>
</gene>
<dbReference type="InterPro" id="IPR029058">
    <property type="entry name" value="AB_hydrolase_fold"/>
</dbReference>
<dbReference type="EMBL" id="UZAF01021807">
    <property type="protein sequence ID" value="VDO81101.1"/>
    <property type="molecule type" value="Genomic_DNA"/>
</dbReference>
<sequence>MLLQVILSFVTTTYGQRYVSVPTSYGVVQGRTVDYGNDKDQLYYGQADVFLGIPYAQPPVGDLRFRAPRQANPYNTVYDATRYRPKCPQANGVGDMNEDCLYLNVFTQKAGNQSAAAAVMVFIDGSNGFGQGGWDESTQKGMVRNLVSRGVVVVTIQYRLGALGFFTTYTADFQPNIGMLDQVQALRWVRTEIVNFGGDPNRITLAGQGDGGCAVCAHTLSPLSQNLFNQAIIQSGPLQSCYSPDLAMTVSPQTTQIPVLQYDAGAPYTQGPSVYGNQGNNGYQQQFSPNQNTMYNDPNSAYNAGNVMYDMSDPSQQLAQQLCNISPSQWQRGDVGNLRNCLHNYTIDVFVKTEGVSFFSGKIGTLPLNMA</sequence>
<feature type="domain" description="Carboxylesterase type B" evidence="2">
    <location>
        <begin position="20"/>
        <end position="238"/>
    </location>
</feature>
<dbReference type="SUPFAM" id="SSF53474">
    <property type="entry name" value="alpha/beta-Hydrolases"/>
    <property type="match status" value="1"/>
</dbReference>
<dbReference type="Gene3D" id="3.40.50.1820">
    <property type="entry name" value="alpha/beta hydrolase"/>
    <property type="match status" value="1"/>
</dbReference>
<dbReference type="InterPro" id="IPR019819">
    <property type="entry name" value="Carboxylesterase_B_CS"/>
</dbReference>
<reference evidence="5" key="1">
    <citation type="submission" date="2017-02" db="UniProtKB">
        <authorList>
            <consortium name="WormBaseParasite"/>
        </authorList>
    </citation>
    <scope>IDENTIFICATION</scope>
</reference>
<dbReference type="PANTHER" id="PTHR11559">
    <property type="entry name" value="CARBOXYLESTERASE"/>
    <property type="match status" value="1"/>
</dbReference>
<feature type="chain" id="PRO_5043124334" evidence="1">
    <location>
        <begin position="16"/>
        <end position="371"/>
    </location>
</feature>
<evidence type="ECO:0000259" key="2">
    <source>
        <dbReference type="Pfam" id="PF00135"/>
    </source>
</evidence>
<name>A0A0N4X6R6_HAEPC</name>
<dbReference type="InterPro" id="IPR002018">
    <property type="entry name" value="CarbesteraseB"/>
</dbReference>
<keyword evidence="4" id="KW-1185">Reference proteome</keyword>
<evidence type="ECO:0000256" key="1">
    <source>
        <dbReference type="SAM" id="SignalP"/>
    </source>
</evidence>
<accession>A0A0N4X6R6</accession>
<dbReference type="Pfam" id="PF00135">
    <property type="entry name" value="COesterase"/>
    <property type="match status" value="1"/>
</dbReference>
<evidence type="ECO:0000313" key="5">
    <source>
        <dbReference type="WBParaSite" id="HPLM_0002005801-mRNA-1"/>
    </source>
</evidence>
<dbReference type="OrthoDB" id="5842897at2759"/>